<feature type="coiled-coil region" evidence="1">
    <location>
        <begin position="132"/>
        <end position="180"/>
    </location>
</feature>
<dbReference type="Proteomes" id="UP001211065">
    <property type="component" value="Unassembled WGS sequence"/>
</dbReference>
<dbReference type="EMBL" id="JADGJW010000676">
    <property type="protein sequence ID" value="KAJ3213794.1"/>
    <property type="molecule type" value="Genomic_DNA"/>
</dbReference>
<organism evidence="2 3">
    <name type="scientific">Clydaea vesicula</name>
    <dbReference type="NCBI Taxonomy" id="447962"/>
    <lineage>
        <taxon>Eukaryota</taxon>
        <taxon>Fungi</taxon>
        <taxon>Fungi incertae sedis</taxon>
        <taxon>Chytridiomycota</taxon>
        <taxon>Chytridiomycota incertae sedis</taxon>
        <taxon>Chytridiomycetes</taxon>
        <taxon>Lobulomycetales</taxon>
        <taxon>Lobulomycetaceae</taxon>
        <taxon>Clydaea</taxon>
    </lineage>
</organism>
<name>A0AAD5XXQ1_9FUNG</name>
<sequence>MVITNKPNNQISLLPHDNEETMSTSFHVTFLNNSNKTNPHLSLNSLQLVGSSASTILDNVSEFENFSLSENGFSDKIDSEDGLSFGSTVDDIMDEKRFSDLSASERVLSLEKQNEEIGNRLKMRDSYLQETILDTSKTLNSLKEQLAKAEDRNMELERELEILTIEREQFEENIKILHKKLDEFSLPNTNYEFGDATTPYSFSNKNTLNNITPTFFRQQNSTLKSSLLEFISPVQSVVEKKEIGLNTDIKRQKDFKEIGLNTDIKKPTDYKEIGLNTNISWESELLKLKEEKDEVWNFFLFTKAKQKNQETQTASTSFNSILFESDEISKETT</sequence>
<evidence type="ECO:0000313" key="3">
    <source>
        <dbReference type="Proteomes" id="UP001211065"/>
    </source>
</evidence>
<gene>
    <name evidence="2" type="ORF">HK099_007184</name>
</gene>
<evidence type="ECO:0000256" key="1">
    <source>
        <dbReference type="SAM" id="Coils"/>
    </source>
</evidence>
<protein>
    <submittedName>
        <fullName evidence="2">Uncharacterized protein</fullName>
    </submittedName>
</protein>
<dbReference type="AlphaFoldDB" id="A0AAD5XXQ1"/>
<comment type="caution">
    <text evidence="2">The sequence shown here is derived from an EMBL/GenBank/DDBJ whole genome shotgun (WGS) entry which is preliminary data.</text>
</comment>
<proteinExistence type="predicted"/>
<evidence type="ECO:0000313" key="2">
    <source>
        <dbReference type="EMBL" id="KAJ3213794.1"/>
    </source>
</evidence>
<accession>A0AAD5XXQ1</accession>
<keyword evidence="3" id="KW-1185">Reference proteome</keyword>
<reference evidence="2" key="1">
    <citation type="submission" date="2020-05" db="EMBL/GenBank/DDBJ databases">
        <title>Phylogenomic resolution of chytrid fungi.</title>
        <authorList>
            <person name="Stajich J.E."/>
            <person name="Amses K."/>
            <person name="Simmons R."/>
            <person name="Seto K."/>
            <person name="Myers J."/>
            <person name="Bonds A."/>
            <person name="Quandt C.A."/>
            <person name="Barry K."/>
            <person name="Liu P."/>
            <person name="Grigoriev I."/>
            <person name="Longcore J.E."/>
            <person name="James T.Y."/>
        </authorList>
    </citation>
    <scope>NUCLEOTIDE SEQUENCE</scope>
    <source>
        <strain evidence="2">JEL0476</strain>
    </source>
</reference>
<keyword evidence="1" id="KW-0175">Coiled coil</keyword>